<evidence type="ECO:0000313" key="3">
    <source>
        <dbReference type="Proteomes" id="UP000323930"/>
    </source>
</evidence>
<reference evidence="2 3" key="1">
    <citation type="submission" date="2019-08" db="EMBL/GenBank/DDBJ databases">
        <title>Seonamhaeicola sediminis sp. nov., isolated from marine sediment.</title>
        <authorList>
            <person name="Cao W.R."/>
        </authorList>
    </citation>
    <scope>NUCLEOTIDE SEQUENCE [LARGE SCALE GENOMIC DNA]</scope>
    <source>
        <strain evidence="2 3">B011</strain>
    </source>
</reference>
<dbReference type="SUPFAM" id="SSF75005">
    <property type="entry name" value="Arabinanase/levansucrase/invertase"/>
    <property type="match status" value="1"/>
</dbReference>
<gene>
    <name evidence="2" type="ORF">FUA24_03580</name>
</gene>
<keyword evidence="1" id="KW-0812">Transmembrane</keyword>
<keyword evidence="3" id="KW-1185">Reference proteome</keyword>
<comment type="caution">
    <text evidence="2">The sequence shown here is derived from an EMBL/GenBank/DDBJ whole genome shotgun (WGS) entry which is preliminary data.</text>
</comment>
<dbReference type="GO" id="GO:0016787">
    <property type="term" value="F:hydrolase activity"/>
    <property type="evidence" value="ECO:0007669"/>
    <property type="project" value="UniProtKB-KW"/>
</dbReference>
<dbReference type="Gene3D" id="2.115.10.20">
    <property type="entry name" value="Glycosyl hydrolase domain, family 43"/>
    <property type="match status" value="3"/>
</dbReference>
<protein>
    <submittedName>
        <fullName evidence="2">Family 43 glycosylhydrolase</fullName>
    </submittedName>
</protein>
<keyword evidence="1" id="KW-0472">Membrane</keyword>
<keyword evidence="2" id="KW-0378">Hydrolase</keyword>
<dbReference type="OrthoDB" id="9794572at2"/>
<evidence type="ECO:0000256" key="1">
    <source>
        <dbReference type="SAM" id="Phobius"/>
    </source>
</evidence>
<keyword evidence="1" id="KW-1133">Transmembrane helix</keyword>
<accession>A0A5D0J0S7</accession>
<evidence type="ECO:0000313" key="2">
    <source>
        <dbReference type="EMBL" id="TYA89226.1"/>
    </source>
</evidence>
<dbReference type="RefSeq" id="WP_148540092.1">
    <property type="nucleotide sequence ID" value="NZ_VSDQ01000241.1"/>
</dbReference>
<dbReference type="EMBL" id="VSDQ01000241">
    <property type="protein sequence ID" value="TYA89226.1"/>
    <property type="molecule type" value="Genomic_DNA"/>
</dbReference>
<dbReference type="InterPro" id="IPR023296">
    <property type="entry name" value="Glyco_hydro_beta-prop_sf"/>
</dbReference>
<dbReference type="AlphaFoldDB" id="A0A5D0J0S7"/>
<sequence length="376" mass="42763">MNKANLKERYTKKQVISVLFSFIFWITFNINYAQNNENSAFIEKLGNPKIDGGLKREGYSIWGSSVIKDSLGVYHMFTGCWSNKQKNSSWVTASTILHSISDTPEGPFKILGDAITPRGEGYWDGSSTFNPVIQKYKDTFIIFYTGAYFVDTGSFRDNNYQALSNKRIGIATSKSLYGPWKRYEQPILLPRKDKWDAIITSNPAPFIEEDGSVLLVYKSWTRHATDYYANKKPGEINQLLGVARADHYLGEYKRLSDNRIFKDVSIPFNSEDPFIWKQDGKYHMLAKIFEVGEQLIGEAGGGFYATSTDGIDWKINENGSAWSRAINWKNGTTTNFNRVERPQLLFENGKPTHIYFACRSNEAGVESQAICIPLKI</sequence>
<name>A0A5D0J0S7_9FLAO</name>
<organism evidence="2 3">
    <name type="scientific">Seonamhaeicola marinus</name>
    <dbReference type="NCBI Taxonomy" id="1912246"/>
    <lineage>
        <taxon>Bacteria</taxon>
        <taxon>Pseudomonadati</taxon>
        <taxon>Bacteroidota</taxon>
        <taxon>Flavobacteriia</taxon>
        <taxon>Flavobacteriales</taxon>
        <taxon>Flavobacteriaceae</taxon>
    </lineage>
</organism>
<dbReference type="CDD" id="cd08994">
    <property type="entry name" value="GH43_62_32_68_117_130-like"/>
    <property type="match status" value="1"/>
</dbReference>
<feature type="transmembrane region" description="Helical" evidence="1">
    <location>
        <begin position="15"/>
        <end position="33"/>
    </location>
</feature>
<proteinExistence type="predicted"/>
<dbReference type="Proteomes" id="UP000323930">
    <property type="component" value="Unassembled WGS sequence"/>
</dbReference>